<dbReference type="Pfam" id="PF21737">
    <property type="entry name" value="DUF6865"/>
    <property type="match status" value="2"/>
</dbReference>
<accession>A0AAP0HQW1</accession>
<organism evidence="1 2">
    <name type="scientific">Stephania cephalantha</name>
    <dbReference type="NCBI Taxonomy" id="152367"/>
    <lineage>
        <taxon>Eukaryota</taxon>
        <taxon>Viridiplantae</taxon>
        <taxon>Streptophyta</taxon>
        <taxon>Embryophyta</taxon>
        <taxon>Tracheophyta</taxon>
        <taxon>Spermatophyta</taxon>
        <taxon>Magnoliopsida</taxon>
        <taxon>Ranunculales</taxon>
        <taxon>Menispermaceae</taxon>
        <taxon>Menispermoideae</taxon>
        <taxon>Cissampelideae</taxon>
        <taxon>Stephania</taxon>
    </lineage>
</organism>
<sequence length="99" mass="10642">MDTEVPGKNVPQEVARELLIAISESVPDKALDSKHPSDGLNTASEAKNDWVTAEILTSTHSPDKLNTANEANGGDYAEKFRSELISISYMQSPDVAVSP</sequence>
<comment type="caution">
    <text evidence="1">The sequence shown here is derived from an EMBL/GenBank/DDBJ whole genome shotgun (WGS) entry which is preliminary data.</text>
</comment>
<dbReference type="PANTHER" id="PTHR35282:SF2">
    <property type="entry name" value="F5D14.24 PROTEIN"/>
    <property type="match status" value="1"/>
</dbReference>
<evidence type="ECO:0000313" key="1">
    <source>
        <dbReference type="EMBL" id="KAK9095399.1"/>
    </source>
</evidence>
<gene>
    <name evidence="1" type="ORF">Scep_026868</name>
</gene>
<dbReference type="PANTHER" id="PTHR35282">
    <property type="entry name" value="F5D14.24 PROTEIN"/>
    <property type="match status" value="1"/>
</dbReference>
<protein>
    <submittedName>
        <fullName evidence="1">Uncharacterized protein</fullName>
    </submittedName>
</protein>
<dbReference type="AlphaFoldDB" id="A0AAP0HQW1"/>
<reference evidence="1 2" key="1">
    <citation type="submission" date="2024-01" db="EMBL/GenBank/DDBJ databases">
        <title>Genome assemblies of Stephania.</title>
        <authorList>
            <person name="Yang L."/>
        </authorList>
    </citation>
    <scope>NUCLEOTIDE SEQUENCE [LARGE SCALE GENOMIC DNA]</scope>
    <source>
        <strain evidence="1">JXDWG</strain>
        <tissue evidence="1">Leaf</tissue>
    </source>
</reference>
<proteinExistence type="predicted"/>
<keyword evidence="2" id="KW-1185">Reference proteome</keyword>
<evidence type="ECO:0000313" key="2">
    <source>
        <dbReference type="Proteomes" id="UP001419268"/>
    </source>
</evidence>
<name>A0AAP0HQW1_9MAGN</name>
<dbReference type="EMBL" id="JBBNAG010000011">
    <property type="protein sequence ID" value="KAK9095399.1"/>
    <property type="molecule type" value="Genomic_DNA"/>
</dbReference>
<dbReference type="InterPro" id="IPR049198">
    <property type="entry name" value="DUF6865"/>
</dbReference>
<dbReference type="Proteomes" id="UP001419268">
    <property type="component" value="Unassembled WGS sequence"/>
</dbReference>